<dbReference type="NCBIfam" id="NF006043">
    <property type="entry name" value="PRK08186.1"/>
    <property type="match status" value="1"/>
</dbReference>
<reference evidence="3 4" key="1">
    <citation type="submission" date="2019-02" db="EMBL/GenBank/DDBJ databases">
        <title>Siculibacillus lacustris gen. nov., sp. nov., a new rosette-forming bacterium isolated from a freshwater crater lake (Lake St. Ana, Romania).</title>
        <authorList>
            <person name="Felfoldi T."/>
            <person name="Marton Z."/>
            <person name="Szabo A."/>
            <person name="Mentes A."/>
            <person name="Boka K."/>
            <person name="Marialigeti K."/>
            <person name="Mathe I."/>
            <person name="Koncz M."/>
            <person name="Schumann P."/>
            <person name="Toth E."/>
        </authorList>
    </citation>
    <scope>NUCLEOTIDE SEQUENCE [LARGE SCALE GENOMIC DNA]</scope>
    <source>
        <strain evidence="3 4">SA-279</strain>
    </source>
</reference>
<dbReference type="GO" id="GO:0004039">
    <property type="term" value="F:allophanate hydrolase activity"/>
    <property type="evidence" value="ECO:0007669"/>
    <property type="project" value="UniProtKB-EC"/>
</dbReference>
<evidence type="ECO:0000259" key="2">
    <source>
        <dbReference type="Pfam" id="PF21986"/>
    </source>
</evidence>
<dbReference type="InterPro" id="IPR053844">
    <property type="entry name" value="AH_C"/>
</dbReference>
<proteinExistence type="predicted"/>
<dbReference type="RefSeq" id="WP_131309679.1">
    <property type="nucleotide sequence ID" value="NZ_SJFN01000015.1"/>
</dbReference>
<sequence>MPVSVPVSLDLASLRAAYAEGFDPRDLIAAVAARIAAHDDPALFLARPSAEALAARAASLAGLDAEARAALPLYGVPFVVKDNIDVAGLATTAACPAFARMPPASATVVARLEAAGAIVVGKANLDQFATGLVGVRSPYGTPRNAFDARLIPGGSSSGSATSVAAGLAAFSLGTDTAGSGRVPAGLGNLVGLKPTLGLISTSGVVPACRTLDCVSIFALTTDDAFAVLEVAAGWDATDAFSRRIPLGRVGPRPAVVRVGVPQPRDRRFFGDVAGAAAFTDALDGLAAQGFTLTEIDFEPLFAVARMLYEGPWVAERMAAIEDFLTAQPEALHPVTRTIIEGARGRTAVEAFRATYRLAEAARAAEGLWRDVDILVVPTVPRAWTVDEVEADPITTNSALGTYTNFVNLLGLSALAVPVAIRADGVPAGITLIGPGGGDAALAGLGRSIEAAFAPPLGATGVARPPLVPVVAAPQGDEIGLVVVGGHLSGMALNHELTALGARYLRAVTTAPVYRLHALAGGPPFRPGMVRVAQGGAAIAAEVWALSPAAFGRFVAGIPAPLGIGTVELADGARVKGFLCEAAGLDGAEDITASGGWRAHMAARR</sequence>
<dbReference type="AlphaFoldDB" id="A0A4Q9VNV0"/>
<evidence type="ECO:0000313" key="3">
    <source>
        <dbReference type="EMBL" id="TBW37352.1"/>
    </source>
</evidence>
<dbReference type="InterPro" id="IPR014085">
    <property type="entry name" value="Allophanate_hydrolase"/>
</dbReference>
<evidence type="ECO:0000313" key="4">
    <source>
        <dbReference type="Proteomes" id="UP000292781"/>
    </source>
</evidence>
<accession>A0A4Q9VNV0</accession>
<gene>
    <name evidence="3" type="primary">atzF</name>
    <name evidence="3" type="ORF">EYW49_11345</name>
</gene>
<dbReference type="Gene3D" id="1.20.58.1700">
    <property type="match status" value="1"/>
</dbReference>
<comment type="caution">
    <text evidence="3">The sequence shown here is derived from an EMBL/GenBank/DDBJ whole genome shotgun (WGS) entry which is preliminary data.</text>
</comment>
<dbReference type="Pfam" id="PF01425">
    <property type="entry name" value="Amidase"/>
    <property type="match status" value="1"/>
</dbReference>
<dbReference type="EC" id="3.5.1.54" evidence="3"/>
<keyword evidence="4" id="KW-1185">Reference proteome</keyword>
<dbReference type="Proteomes" id="UP000292781">
    <property type="component" value="Unassembled WGS sequence"/>
</dbReference>
<dbReference type="Gene3D" id="3.90.1300.10">
    <property type="entry name" value="Amidase signature (AS) domain"/>
    <property type="match status" value="1"/>
</dbReference>
<dbReference type="PANTHER" id="PTHR11895">
    <property type="entry name" value="TRANSAMIDASE"/>
    <property type="match status" value="1"/>
</dbReference>
<dbReference type="SUPFAM" id="SSF75304">
    <property type="entry name" value="Amidase signature (AS) enzymes"/>
    <property type="match status" value="1"/>
</dbReference>
<evidence type="ECO:0000259" key="1">
    <source>
        <dbReference type="Pfam" id="PF01425"/>
    </source>
</evidence>
<keyword evidence="3" id="KW-0378">Hydrolase</keyword>
<feature type="domain" description="Amidase" evidence="1">
    <location>
        <begin position="27"/>
        <end position="441"/>
    </location>
</feature>
<dbReference type="InterPro" id="IPR036928">
    <property type="entry name" value="AS_sf"/>
</dbReference>
<dbReference type="EMBL" id="SJFN01000015">
    <property type="protein sequence ID" value="TBW37352.1"/>
    <property type="molecule type" value="Genomic_DNA"/>
</dbReference>
<dbReference type="InterPro" id="IPR000120">
    <property type="entry name" value="Amidase"/>
</dbReference>
<dbReference type="Gene3D" id="3.10.490.10">
    <property type="entry name" value="Gamma-glutamyl cyclotransferase-like"/>
    <property type="match status" value="1"/>
</dbReference>
<protein>
    <submittedName>
        <fullName evidence="3">Allophanate hydrolase</fullName>
        <ecNumber evidence="3">3.5.1.54</ecNumber>
    </submittedName>
</protein>
<dbReference type="Pfam" id="PF21986">
    <property type="entry name" value="AH_C"/>
    <property type="match status" value="1"/>
</dbReference>
<name>A0A4Q9VNV0_9HYPH</name>
<organism evidence="3 4">
    <name type="scientific">Siculibacillus lacustris</name>
    <dbReference type="NCBI Taxonomy" id="1549641"/>
    <lineage>
        <taxon>Bacteria</taxon>
        <taxon>Pseudomonadati</taxon>
        <taxon>Pseudomonadota</taxon>
        <taxon>Alphaproteobacteria</taxon>
        <taxon>Hyphomicrobiales</taxon>
        <taxon>Ancalomicrobiaceae</taxon>
        <taxon>Siculibacillus</taxon>
    </lineage>
</organism>
<dbReference type="NCBIfam" id="TIGR02713">
    <property type="entry name" value="allophanate_hyd"/>
    <property type="match status" value="1"/>
</dbReference>
<dbReference type="PANTHER" id="PTHR11895:SF169">
    <property type="entry name" value="GLUTAMYL-TRNA(GLN) AMIDOTRANSFERASE"/>
    <property type="match status" value="1"/>
</dbReference>
<dbReference type="InterPro" id="IPR023631">
    <property type="entry name" value="Amidase_dom"/>
</dbReference>
<dbReference type="OrthoDB" id="9811471at2"/>
<feature type="domain" description="Allophanate hydrolase C-terminal" evidence="2">
    <location>
        <begin position="479"/>
        <end position="600"/>
    </location>
</feature>